<keyword evidence="2" id="KW-1185">Reference proteome</keyword>
<organism evidence="1 2">
    <name type="scientific">Coemansia helicoidea</name>
    <dbReference type="NCBI Taxonomy" id="1286919"/>
    <lineage>
        <taxon>Eukaryota</taxon>
        <taxon>Fungi</taxon>
        <taxon>Fungi incertae sedis</taxon>
        <taxon>Zoopagomycota</taxon>
        <taxon>Kickxellomycotina</taxon>
        <taxon>Kickxellomycetes</taxon>
        <taxon>Kickxellales</taxon>
        <taxon>Kickxellaceae</taxon>
        <taxon>Coemansia</taxon>
    </lineage>
</organism>
<reference evidence="1" key="1">
    <citation type="submission" date="2022-07" db="EMBL/GenBank/DDBJ databases">
        <title>Phylogenomic reconstructions and comparative analyses of Kickxellomycotina fungi.</title>
        <authorList>
            <person name="Reynolds N.K."/>
            <person name="Stajich J.E."/>
            <person name="Barry K."/>
            <person name="Grigoriev I.V."/>
            <person name="Crous P."/>
            <person name="Smith M.E."/>
        </authorList>
    </citation>
    <scope>NUCLEOTIDE SEQUENCE</scope>
    <source>
        <strain evidence="1">BCRC 34780</strain>
    </source>
</reference>
<dbReference type="Proteomes" id="UP001140087">
    <property type="component" value="Unassembled WGS sequence"/>
</dbReference>
<proteinExistence type="predicted"/>
<feature type="non-terminal residue" evidence="1">
    <location>
        <position position="307"/>
    </location>
</feature>
<evidence type="ECO:0000313" key="1">
    <source>
        <dbReference type="EMBL" id="KAJ2798222.1"/>
    </source>
</evidence>
<accession>A0ACC1L020</accession>
<sequence length="307" mass="32691">MGQYVVRAIIIPALEYCLLGIPLTEEELRKVCAPVMRKLRHCYTVHASFPSPFFHHPQGARVPWLVTRHDGMLLTAHRRLMNGEGAPCFAALAAALHDATAQSLCFPGDVLAHPEHAATITQPGRGPKVVLLHLAHRLAHRGLAIREPRAATDAPRMLLDLLPPPGQKTPLRSLHASGWRTIRDAVTALPAPAQAGRPAGAERQFTVRNGQTRATLAHQFVRDVTRRAYGLHGASASPDPDAVANRTLIGGAMAPAPAAATATSAPFTLEALRERLWTPAIAAAVADCVSVSAYTDGSLTVVDGAPS</sequence>
<evidence type="ECO:0000313" key="2">
    <source>
        <dbReference type="Proteomes" id="UP001140087"/>
    </source>
</evidence>
<dbReference type="EMBL" id="JANBUN010001417">
    <property type="protein sequence ID" value="KAJ2798222.1"/>
    <property type="molecule type" value="Genomic_DNA"/>
</dbReference>
<gene>
    <name evidence="1" type="ORF">H4R21_004017</name>
</gene>
<name>A0ACC1L020_9FUNG</name>
<protein>
    <submittedName>
        <fullName evidence="1">Uncharacterized protein</fullName>
    </submittedName>
</protein>
<comment type="caution">
    <text evidence="1">The sequence shown here is derived from an EMBL/GenBank/DDBJ whole genome shotgun (WGS) entry which is preliminary data.</text>
</comment>